<evidence type="ECO:0000259" key="17">
    <source>
        <dbReference type="PROSITE" id="PS50011"/>
    </source>
</evidence>
<dbReference type="PROSITE" id="PS00108">
    <property type="entry name" value="PROTEIN_KINASE_ST"/>
    <property type="match status" value="1"/>
</dbReference>
<dbReference type="GO" id="GO:0005524">
    <property type="term" value="F:ATP binding"/>
    <property type="evidence" value="ECO:0007669"/>
    <property type="project" value="UniProtKB-KW"/>
</dbReference>
<evidence type="ECO:0000256" key="6">
    <source>
        <dbReference type="ARBA" id="ARBA00022679"/>
    </source>
</evidence>
<accession>A0AAD8H0I1</accession>
<evidence type="ECO:0000256" key="7">
    <source>
        <dbReference type="ARBA" id="ARBA00022692"/>
    </source>
</evidence>
<evidence type="ECO:0000256" key="12">
    <source>
        <dbReference type="ARBA" id="ARBA00023136"/>
    </source>
</evidence>
<dbReference type="PANTHER" id="PTHR47982">
    <property type="entry name" value="PROLINE-RICH RECEPTOR-LIKE PROTEIN KINASE PERK4"/>
    <property type="match status" value="1"/>
</dbReference>
<reference evidence="18" key="2">
    <citation type="submission" date="2023-05" db="EMBL/GenBank/DDBJ databases">
        <authorList>
            <person name="Schelkunov M.I."/>
        </authorList>
    </citation>
    <scope>NUCLEOTIDE SEQUENCE</scope>
    <source>
        <strain evidence="18">Hsosn_3</strain>
        <tissue evidence="18">Leaf</tissue>
    </source>
</reference>
<evidence type="ECO:0000256" key="1">
    <source>
        <dbReference type="ARBA" id="ARBA00004162"/>
    </source>
</evidence>
<proteinExistence type="predicted"/>
<evidence type="ECO:0000256" key="2">
    <source>
        <dbReference type="ARBA" id="ARBA00012513"/>
    </source>
</evidence>
<protein>
    <recommendedName>
        <fullName evidence="2">non-specific serine/threonine protein kinase</fullName>
        <ecNumber evidence="2">2.7.11.1</ecNumber>
    </recommendedName>
</protein>
<evidence type="ECO:0000256" key="15">
    <source>
        <dbReference type="SAM" id="MobiDB-lite"/>
    </source>
</evidence>
<feature type="compositionally biased region" description="Polar residues" evidence="15">
    <location>
        <begin position="231"/>
        <end position="247"/>
    </location>
</feature>
<keyword evidence="12 16" id="KW-0472">Membrane</keyword>
<comment type="subcellular location">
    <subcellularLocation>
        <location evidence="1">Cell membrane</location>
        <topology evidence="1">Single-pass membrane protein</topology>
    </subcellularLocation>
</comment>
<evidence type="ECO:0000256" key="9">
    <source>
        <dbReference type="ARBA" id="ARBA00022777"/>
    </source>
</evidence>
<feature type="compositionally biased region" description="Polar residues" evidence="15">
    <location>
        <begin position="600"/>
        <end position="610"/>
    </location>
</feature>
<reference evidence="18" key="1">
    <citation type="submission" date="2023-02" db="EMBL/GenBank/DDBJ databases">
        <title>Genome of toxic invasive species Heracleum sosnowskyi carries increased number of genes despite the absence of recent whole-genome duplications.</title>
        <authorList>
            <person name="Schelkunov M."/>
            <person name="Shtratnikova V."/>
            <person name="Makarenko M."/>
            <person name="Klepikova A."/>
            <person name="Omelchenko D."/>
            <person name="Novikova G."/>
            <person name="Obukhova E."/>
            <person name="Bogdanov V."/>
            <person name="Penin A."/>
            <person name="Logacheva M."/>
        </authorList>
    </citation>
    <scope>NUCLEOTIDE SEQUENCE</scope>
    <source>
        <strain evidence="18">Hsosn_3</strain>
        <tissue evidence="18">Leaf</tissue>
    </source>
</reference>
<keyword evidence="3" id="KW-1003">Cell membrane</keyword>
<feature type="region of interest" description="Disordered" evidence="15">
    <location>
        <begin position="218"/>
        <end position="294"/>
    </location>
</feature>
<name>A0AAD8H0I1_9APIA</name>
<evidence type="ECO:0000256" key="5">
    <source>
        <dbReference type="ARBA" id="ARBA00022553"/>
    </source>
</evidence>
<evidence type="ECO:0000256" key="10">
    <source>
        <dbReference type="ARBA" id="ARBA00022840"/>
    </source>
</evidence>
<feature type="region of interest" description="Disordered" evidence="15">
    <location>
        <begin position="600"/>
        <end position="619"/>
    </location>
</feature>
<evidence type="ECO:0000256" key="8">
    <source>
        <dbReference type="ARBA" id="ARBA00022741"/>
    </source>
</evidence>
<sequence>MPSDSGSSSSNQNNNNGGNNQNNNNGGNNQNSNNGGNNQNSNNGGNNQNNNNGGNNQNNNNGGNNQNNNNGGNNGGNNQNNNNGGNNQNSNNGGNNNNNNSNNNNNNNSNNGGNNNSGNNNNGSNNKSPPPPPPPPPSPPSGRKVQSPPPPHSSSEKSHSKALSPPHHHKSKSSDGLDSTTKKAIMGGVIGGAALLLLFTIACICCCCRKKKRKAHDDIDYFPDNPRRNKSTYYNSGPTSYGMNPQSSEHHLKMPQSSAVSSEYGWAVPPPPPPMGHSSDMSSSAYSGPQHPPMPPPHPALALGFNKSTFTYDELAAATGGFAQSKMLGQGSQRLLVYEFVSNKTLEHHLHGKDVPVMAWSTRMRIAMGSAKGFAYLHEDCHPRIIHRDIKTANILLDDHYEAKVADFGLAKLSNENYTHVSTRIMGTFGYLAPEYASSGKLTEKSDVYSYGVMLLELISGKRPVDMDDDENDTLIDWARPILMRAVEGGDYNELVDPRLLDNYDADEMLRMVACAAACIRHSARRRPKMSQIVRALEGDVSLEDLHEGVRTGGPLTGSSASSAEYAGSYSVDMKKFRKAGGGSNEYSSEMASPATYMRSTSAAKIMSSSKRAHSPPYT</sequence>
<evidence type="ECO:0000256" key="3">
    <source>
        <dbReference type="ARBA" id="ARBA00022475"/>
    </source>
</evidence>
<dbReference type="PANTHER" id="PTHR47982:SF47">
    <property type="entry name" value="PROLINE-RICH RECEPTOR-LIKE PROTEIN KINASE PERK6-RELATED"/>
    <property type="match status" value="1"/>
</dbReference>
<evidence type="ECO:0000256" key="16">
    <source>
        <dbReference type="SAM" id="Phobius"/>
    </source>
</evidence>
<dbReference type="PROSITE" id="PS50011">
    <property type="entry name" value="PROTEIN_KINASE_DOM"/>
    <property type="match status" value="1"/>
</dbReference>
<keyword evidence="18" id="KW-0675">Receptor</keyword>
<keyword evidence="6" id="KW-0808">Transferase</keyword>
<organism evidence="18 19">
    <name type="scientific">Heracleum sosnowskyi</name>
    <dbReference type="NCBI Taxonomy" id="360622"/>
    <lineage>
        <taxon>Eukaryota</taxon>
        <taxon>Viridiplantae</taxon>
        <taxon>Streptophyta</taxon>
        <taxon>Embryophyta</taxon>
        <taxon>Tracheophyta</taxon>
        <taxon>Spermatophyta</taxon>
        <taxon>Magnoliopsida</taxon>
        <taxon>eudicotyledons</taxon>
        <taxon>Gunneridae</taxon>
        <taxon>Pentapetalae</taxon>
        <taxon>asterids</taxon>
        <taxon>campanulids</taxon>
        <taxon>Apiales</taxon>
        <taxon>Apiaceae</taxon>
        <taxon>Apioideae</taxon>
        <taxon>apioid superclade</taxon>
        <taxon>Tordylieae</taxon>
        <taxon>Tordyliinae</taxon>
        <taxon>Heracleum</taxon>
    </lineage>
</organism>
<comment type="catalytic activity">
    <reaction evidence="13">
        <text>L-threonyl-[protein] + ATP = O-phospho-L-threonyl-[protein] + ADP + H(+)</text>
        <dbReference type="Rhea" id="RHEA:46608"/>
        <dbReference type="Rhea" id="RHEA-COMP:11060"/>
        <dbReference type="Rhea" id="RHEA-COMP:11605"/>
        <dbReference type="ChEBI" id="CHEBI:15378"/>
        <dbReference type="ChEBI" id="CHEBI:30013"/>
        <dbReference type="ChEBI" id="CHEBI:30616"/>
        <dbReference type="ChEBI" id="CHEBI:61977"/>
        <dbReference type="ChEBI" id="CHEBI:456216"/>
        <dbReference type="EC" id="2.7.11.1"/>
    </reaction>
</comment>
<keyword evidence="4" id="KW-0723">Serine/threonine-protein kinase</keyword>
<keyword evidence="10" id="KW-0067">ATP-binding</keyword>
<keyword evidence="19" id="KW-1185">Reference proteome</keyword>
<keyword evidence="11 16" id="KW-1133">Transmembrane helix</keyword>
<dbReference type="InterPro" id="IPR000719">
    <property type="entry name" value="Prot_kinase_dom"/>
</dbReference>
<dbReference type="InterPro" id="IPR008271">
    <property type="entry name" value="Ser/Thr_kinase_AS"/>
</dbReference>
<gene>
    <name evidence="18" type="ORF">POM88_043176</name>
</gene>
<comment type="caution">
    <text evidence="18">The sequence shown here is derived from an EMBL/GenBank/DDBJ whole genome shotgun (WGS) entry which is preliminary data.</text>
</comment>
<dbReference type="FunFam" id="1.10.510.10:FF:000239">
    <property type="entry name" value="Proline-rich receptor-like protein kinase PERK1"/>
    <property type="match status" value="1"/>
</dbReference>
<evidence type="ECO:0000256" key="4">
    <source>
        <dbReference type="ARBA" id="ARBA00022527"/>
    </source>
</evidence>
<dbReference type="EMBL" id="JAUIZM010000010">
    <property type="protein sequence ID" value="KAK1358702.1"/>
    <property type="molecule type" value="Genomic_DNA"/>
</dbReference>
<keyword evidence="5" id="KW-0597">Phosphoprotein</keyword>
<dbReference type="InterPro" id="IPR047117">
    <property type="entry name" value="PERK1-13-like"/>
</dbReference>
<feature type="domain" description="Protein kinase" evidence="17">
    <location>
        <begin position="179"/>
        <end position="550"/>
    </location>
</feature>
<dbReference type="GO" id="GO:0004674">
    <property type="term" value="F:protein serine/threonine kinase activity"/>
    <property type="evidence" value="ECO:0007669"/>
    <property type="project" value="UniProtKB-KW"/>
</dbReference>
<feature type="compositionally biased region" description="Low complexity" evidence="15">
    <location>
        <begin position="1"/>
        <end position="126"/>
    </location>
</feature>
<dbReference type="Pfam" id="PF00069">
    <property type="entry name" value="Pkinase"/>
    <property type="match status" value="1"/>
</dbReference>
<dbReference type="AlphaFoldDB" id="A0AAD8H0I1"/>
<evidence type="ECO:0000256" key="13">
    <source>
        <dbReference type="ARBA" id="ARBA00047899"/>
    </source>
</evidence>
<feature type="region of interest" description="Disordered" evidence="15">
    <location>
        <begin position="1"/>
        <end position="179"/>
    </location>
</feature>
<dbReference type="GO" id="GO:0005886">
    <property type="term" value="C:plasma membrane"/>
    <property type="evidence" value="ECO:0007669"/>
    <property type="project" value="UniProtKB-SubCell"/>
</dbReference>
<keyword evidence="8" id="KW-0547">Nucleotide-binding</keyword>
<comment type="catalytic activity">
    <reaction evidence="14">
        <text>L-seryl-[protein] + ATP = O-phospho-L-seryl-[protein] + ADP + H(+)</text>
        <dbReference type="Rhea" id="RHEA:17989"/>
        <dbReference type="Rhea" id="RHEA-COMP:9863"/>
        <dbReference type="Rhea" id="RHEA-COMP:11604"/>
        <dbReference type="ChEBI" id="CHEBI:15378"/>
        <dbReference type="ChEBI" id="CHEBI:29999"/>
        <dbReference type="ChEBI" id="CHEBI:30616"/>
        <dbReference type="ChEBI" id="CHEBI:83421"/>
        <dbReference type="ChEBI" id="CHEBI:456216"/>
        <dbReference type="EC" id="2.7.11.1"/>
    </reaction>
</comment>
<dbReference type="SMART" id="SM00220">
    <property type="entry name" value="S_TKc"/>
    <property type="match status" value="1"/>
</dbReference>
<dbReference type="SUPFAM" id="SSF56112">
    <property type="entry name" value="Protein kinase-like (PK-like)"/>
    <property type="match status" value="1"/>
</dbReference>
<evidence type="ECO:0000313" key="18">
    <source>
        <dbReference type="EMBL" id="KAK1358702.1"/>
    </source>
</evidence>
<keyword evidence="7 16" id="KW-0812">Transmembrane</keyword>
<feature type="compositionally biased region" description="Pro residues" evidence="15">
    <location>
        <begin position="128"/>
        <end position="140"/>
    </location>
</feature>
<dbReference type="EC" id="2.7.11.1" evidence="2"/>
<feature type="compositionally biased region" description="Low complexity" evidence="15">
    <location>
        <begin position="276"/>
        <end position="289"/>
    </location>
</feature>
<dbReference type="Proteomes" id="UP001237642">
    <property type="component" value="Unassembled WGS sequence"/>
</dbReference>
<dbReference type="InterPro" id="IPR011009">
    <property type="entry name" value="Kinase-like_dom_sf"/>
</dbReference>
<dbReference type="Gene3D" id="1.10.510.10">
    <property type="entry name" value="Transferase(Phosphotransferase) domain 1"/>
    <property type="match status" value="1"/>
</dbReference>
<evidence type="ECO:0000313" key="19">
    <source>
        <dbReference type="Proteomes" id="UP001237642"/>
    </source>
</evidence>
<feature type="transmembrane region" description="Helical" evidence="16">
    <location>
        <begin position="184"/>
        <end position="207"/>
    </location>
</feature>
<evidence type="ECO:0000256" key="11">
    <source>
        <dbReference type="ARBA" id="ARBA00022989"/>
    </source>
</evidence>
<keyword evidence="9 18" id="KW-0418">Kinase</keyword>
<evidence type="ECO:0000256" key="14">
    <source>
        <dbReference type="ARBA" id="ARBA00048679"/>
    </source>
</evidence>